<accession>A0A0W8ENR2</accession>
<dbReference type="InterPro" id="IPR016483">
    <property type="entry name" value="UCP006404_Pept_M50_CBS"/>
</dbReference>
<keyword evidence="9 17" id="KW-0378">Hydrolase</keyword>
<feature type="domain" description="CBS" evidence="16">
    <location>
        <begin position="275"/>
        <end position="331"/>
    </location>
</feature>
<keyword evidence="6 15" id="KW-0812">Transmembrane</keyword>
<evidence type="ECO:0000259" key="16">
    <source>
        <dbReference type="PROSITE" id="PS51371"/>
    </source>
</evidence>
<comment type="subcellular location">
    <subcellularLocation>
        <location evidence="2">Cell membrane</location>
        <topology evidence="2">Multi-pass membrane protein</topology>
    </subcellularLocation>
</comment>
<dbReference type="GO" id="GO:0005886">
    <property type="term" value="C:plasma membrane"/>
    <property type="evidence" value="ECO:0007669"/>
    <property type="project" value="UniProtKB-SubCell"/>
</dbReference>
<dbReference type="Pfam" id="PF00571">
    <property type="entry name" value="CBS"/>
    <property type="match status" value="2"/>
</dbReference>
<dbReference type="GO" id="GO:0046872">
    <property type="term" value="F:metal ion binding"/>
    <property type="evidence" value="ECO:0007669"/>
    <property type="project" value="UniProtKB-KW"/>
</dbReference>
<dbReference type="CDD" id="cd04801">
    <property type="entry name" value="CBS_pair_peptidase_M50"/>
    <property type="match status" value="1"/>
</dbReference>
<keyword evidence="5 17" id="KW-0645">Protease</keyword>
<evidence type="ECO:0000256" key="5">
    <source>
        <dbReference type="ARBA" id="ARBA00022670"/>
    </source>
</evidence>
<comment type="similarity">
    <text evidence="3">Belongs to the peptidase M50B family.</text>
</comment>
<dbReference type="PANTHER" id="PTHR39188">
    <property type="entry name" value="MEMBRANE-ASSOCIATED ZINC METALLOPROTEASE M50B"/>
    <property type="match status" value="1"/>
</dbReference>
<name>A0A0W8ENR2_9ZZZZ</name>
<keyword evidence="13" id="KW-0129">CBS domain</keyword>
<dbReference type="PANTHER" id="PTHR39188:SF3">
    <property type="entry name" value="STAGE IV SPORULATION PROTEIN FB"/>
    <property type="match status" value="1"/>
</dbReference>
<dbReference type="Gene3D" id="3.10.580.10">
    <property type="entry name" value="CBS-domain"/>
    <property type="match status" value="2"/>
</dbReference>
<proteinExistence type="inferred from homology"/>
<reference evidence="17" key="1">
    <citation type="journal article" date="2015" name="Proc. Natl. Acad. Sci. U.S.A.">
        <title>Networks of energetic and metabolic interactions define dynamics in microbial communities.</title>
        <authorList>
            <person name="Embree M."/>
            <person name="Liu J.K."/>
            <person name="Al-Bassam M.M."/>
            <person name="Zengler K."/>
        </authorList>
    </citation>
    <scope>NUCLEOTIDE SEQUENCE</scope>
</reference>
<keyword evidence="8" id="KW-0677">Repeat</keyword>
<dbReference type="SUPFAM" id="SSF54631">
    <property type="entry name" value="CBS-domain pair"/>
    <property type="match status" value="1"/>
</dbReference>
<evidence type="ECO:0000256" key="6">
    <source>
        <dbReference type="ARBA" id="ARBA00022692"/>
    </source>
</evidence>
<evidence type="ECO:0000256" key="7">
    <source>
        <dbReference type="ARBA" id="ARBA00022723"/>
    </source>
</evidence>
<feature type="transmembrane region" description="Helical" evidence="15">
    <location>
        <begin position="225"/>
        <end position="251"/>
    </location>
</feature>
<feature type="domain" description="CBS" evidence="16">
    <location>
        <begin position="337"/>
        <end position="391"/>
    </location>
</feature>
<keyword evidence="4" id="KW-1003">Cell membrane</keyword>
<feature type="transmembrane region" description="Helical" evidence="15">
    <location>
        <begin position="106"/>
        <end position="123"/>
    </location>
</feature>
<dbReference type="PIRSF" id="PIRSF006404">
    <property type="entry name" value="UCP006404_Pept_M50_CBS"/>
    <property type="match status" value="1"/>
</dbReference>
<feature type="transmembrane region" description="Helical" evidence="15">
    <location>
        <begin position="135"/>
        <end position="158"/>
    </location>
</feature>
<evidence type="ECO:0000256" key="8">
    <source>
        <dbReference type="ARBA" id="ARBA00022737"/>
    </source>
</evidence>
<protein>
    <submittedName>
        <fullName evidence="17">Putative metalloprotease/ cbs domain protein</fullName>
        <ecNumber evidence="17">3.4.24.-</ecNumber>
    </submittedName>
</protein>
<keyword evidence="12 17" id="KW-0482">Metalloprotease</keyword>
<comment type="caution">
    <text evidence="17">The sequence shown here is derived from an EMBL/GenBank/DDBJ whole genome shotgun (WGS) entry which is preliminary data.</text>
</comment>
<evidence type="ECO:0000256" key="14">
    <source>
        <dbReference type="ARBA" id="ARBA00023136"/>
    </source>
</evidence>
<dbReference type="PROSITE" id="PS51371">
    <property type="entry name" value="CBS"/>
    <property type="match status" value="2"/>
</dbReference>
<evidence type="ECO:0000256" key="4">
    <source>
        <dbReference type="ARBA" id="ARBA00022475"/>
    </source>
</evidence>
<organism evidence="17">
    <name type="scientific">hydrocarbon metagenome</name>
    <dbReference type="NCBI Taxonomy" id="938273"/>
    <lineage>
        <taxon>unclassified sequences</taxon>
        <taxon>metagenomes</taxon>
        <taxon>ecological metagenomes</taxon>
    </lineage>
</organism>
<dbReference type="GO" id="GO:0006508">
    <property type="term" value="P:proteolysis"/>
    <property type="evidence" value="ECO:0007669"/>
    <property type="project" value="UniProtKB-KW"/>
</dbReference>
<comment type="cofactor">
    <cofactor evidence="1">
        <name>Zn(2+)</name>
        <dbReference type="ChEBI" id="CHEBI:29105"/>
    </cofactor>
</comment>
<evidence type="ECO:0000256" key="15">
    <source>
        <dbReference type="SAM" id="Phobius"/>
    </source>
</evidence>
<evidence type="ECO:0000313" key="17">
    <source>
        <dbReference type="EMBL" id="KUG09998.1"/>
    </source>
</evidence>
<dbReference type="GO" id="GO:0008237">
    <property type="term" value="F:metallopeptidase activity"/>
    <property type="evidence" value="ECO:0007669"/>
    <property type="project" value="UniProtKB-KW"/>
</dbReference>
<dbReference type="InterPro" id="IPR000644">
    <property type="entry name" value="CBS_dom"/>
</dbReference>
<keyword evidence="10" id="KW-0862">Zinc</keyword>
<dbReference type="CDD" id="cd06164">
    <property type="entry name" value="S2P-M50_SpoIVFB_CBS"/>
    <property type="match status" value="1"/>
</dbReference>
<evidence type="ECO:0000256" key="12">
    <source>
        <dbReference type="ARBA" id="ARBA00023049"/>
    </source>
</evidence>
<dbReference type="AlphaFoldDB" id="A0A0W8ENR2"/>
<sequence>MNHIYYSHKNILLFMNGSLKIGTFSGIPILIHWTFLIIIPLFTWIIGSQILLTTDLIASLYRVPIDTSLITAGYMPYILGAVVALGLFAGVLLHELAHSLHAKSKGVKINSITLLIFGGISSMEETSPDPKVELPMALVGPLSSLGVGIACIAIMYLLSSSLDNAPVAGVFTFVFGYLGMLNIFLFGFNLLPAFPMDGGRVLRAFLARSMPLNQATHIAANVGKAFAVIFGILGIILLNPILILIAFFIYIGANQESAAIQYSFLLRDVTVGDIMARDVLTVGPTMPVREVTDLMYTTKHLGFPVEERGFVVGMVTLADVHKIPALDREAMQVRDIMTRGAIVLPPGAPVIDALRIMSGNNIGRIPVIDGDRLVGIVTRTDIMKVIELREM</sequence>
<evidence type="ECO:0000256" key="10">
    <source>
        <dbReference type="ARBA" id="ARBA00022833"/>
    </source>
</evidence>
<keyword evidence="14 15" id="KW-0472">Membrane</keyword>
<evidence type="ECO:0000256" key="2">
    <source>
        <dbReference type="ARBA" id="ARBA00004651"/>
    </source>
</evidence>
<gene>
    <name evidence="17" type="ORF">ASZ90_016604</name>
</gene>
<feature type="transmembrane region" description="Helical" evidence="15">
    <location>
        <begin position="74"/>
        <end position="94"/>
    </location>
</feature>
<keyword evidence="11 15" id="KW-1133">Transmembrane helix</keyword>
<keyword evidence="7" id="KW-0479">Metal-binding</keyword>
<dbReference type="Pfam" id="PF02163">
    <property type="entry name" value="Peptidase_M50"/>
    <property type="match status" value="1"/>
</dbReference>
<evidence type="ECO:0000256" key="13">
    <source>
        <dbReference type="ARBA" id="ARBA00023122"/>
    </source>
</evidence>
<dbReference type="EMBL" id="LNQE01001749">
    <property type="protein sequence ID" value="KUG09998.1"/>
    <property type="molecule type" value="Genomic_DNA"/>
</dbReference>
<evidence type="ECO:0000256" key="9">
    <source>
        <dbReference type="ARBA" id="ARBA00022801"/>
    </source>
</evidence>
<dbReference type="InterPro" id="IPR046342">
    <property type="entry name" value="CBS_dom_sf"/>
</dbReference>
<dbReference type="InterPro" id="IPR008915">
    <property type="entry name" value="Peptidase_M50"/>
</dbReference>
<evidence type="ECO:0000256" key="3">
    <source>
        <dbReference type="ARBA" id="ARBA00007931"/>
    </source>
</evidence>
<feature type="transmembrane region" description="Helical" evidence="15">
    <location>
        <begin position="170"/>
        <end position="191"/>
    </location>
</feature>
<evidence type="ECO:0000256" key="11">
    <source>
        <dbReference type="ARBA" id="ARBA00022989"/>
    </source>
</evidence>
<evidence type="ECO:0000256" key="1">
    <source>
        <dbReference type="ARBA" id="ARBA00001947"/>
    </source>
</evidence>
<feature type="transmembrane region" description="Helical" evidence="15">
    <location>
        <begin position="21"/>
        <end position="46"/>
    </location>
</feature>
<dbReference type="SMART" id="SM00116">
    <property type="entry name" value="CBS"/>
    <property type="match status" value="2"/>
</dbReference>
<dbReference type="EC" id="3.4.24.-" evidence="17"/>